<sequence>MSSWVFAAYGVGLNRSEMVKHCPTAKPIGATELKNFRLAFRGGNACAVATIEKAKGGGVPALLWEITSQDEAALDRWIGAPELSRKDTVKVRLNGAAMDAFVYVLIGNKPQNRPSAFYYSTLLEGYKVAGFDTEILKAAVKVNSTDVTTT</sequence>
<name>A0A645CAF4_9ZZZZ</name>
<dbReference type="PANTHER" id="PTHR12935:SF0">
    <property type="entry name" value="GAMMA-GLUTAMYLCYCLOTRANSFERASE"/>
    <property type="match status" value="1"/>
</dbReference>
<dbReference type="InterPro" id="IPR013024">
    <property type="entry name" value="GGCT-like"/>
</dbReference>
<comment type="caution">
    <text evidence="3">The sequence shown here is derived from an EMBL/GenBank/DDBJ whole genome shotgun (WGS) entry which is preliminary data.</text>
</comment>
<proteinExistence type="predicted"/>
<dbReference type="SUPFAM" id="SSF110857">
    <property type="entry name" value="Gamma-glutamyl cyclotransferase-like"/>
    <property type="match status" value="1"/>
</dbReference>
<dbReference type="Gene3D" id="3.10.490.10">
    <property type="entry name" value="Gamma-glutamyl cyclotransferase-like"/>
    <property type="match status" value="1"/>
</dbReference>
<dbReference type="InterPro" id="IPR036568">
    <property type="entry name" value="GGCT-like_sf"/>
</dbReference>
<dbReference type="Pfam" id="PF06094">
    <property type="entry name" value="GGACT"/>
    <property type="match status" value="1"/>
</dbReference>
<dbReference type="EMBL" id="VSSQ01025644">
    <property type="protein sequence ID" value="MPM73911.1"/>
    <property type="molecule type" value="Genomic_DNA"/>
</dbReference>
<gene>
    <name evidence="3" type="ORF">SDC9_120896</name>
</gene>
<organism evidence="3">
    <name type="scientific">bioreactor metagenome</name>
    <dbReference type="NCBI Taxonomy" id="1076179"/>
    <lineage>
        <taxon>unclassified sequences</taxon>
        <taxon>metagenomes</taxon>
        <taxon>ecological metagenomes</taxon>
    </lineage>
</organism>
<accession>A0A645CAF4</accession>
<reference evidence="3" key="1">
    <citation type="submission" date="2019-08" db="EMBL/GenBank/DDBJ databases">
        <authorList>
            <person name="Kucharzyk K."/>
            <person name="Murdoch R.W."/>
            <person name="Higgins S."/>
            <person name="Loffler F."/>
        </authorList>
    </citation>
    <scope>NUCLEOTIDE SEQUENCE</scope>
</reference>
<dbReference type="PANTHER" id="PTHR12935">
    <property type="entry name" value="GAMMA-GLUTAMYLCYCLOTRANSFERASE"/>
    <property type="match status" value="1"/>
</dbReference>
<dbReference type="AlphaFoldDB" id="A0A645CAF4"/>
<evidence type="ECO:0000259" key="2">
    <source>
        <dbReference type="Pfam" id="PF06094"/>
    </source>
</evidence>
<evidence type="ECO:0000313" key="3">
    <source>
        <dbReference type="EMBL" id="MPM73911.1"/>
    </source>
</evidence>
<dbReference type="InterPro" id="IPR009288">
    <property type="entry name" value="AIG2-like_dom"/>
</dbReference>
<dbReference type="InterPro" id="IPR017939">
    <property type="entry name" value="G-Glutamylcylcotransferase"/>
</dbReference>
<protein>
    <recommendedName>
        <fullName evidence="2">Gamma-glutamylcyclotransferase AIG2-like domain-containing protein</fullName>
    </recommendedName>
</protein>
<dbReference type="CDD" id="cd06661">
    <property type="entry name" value="GGCT_like"/>
    <property type="match status" value="1"/>
</dbReference>
<feature type="domain" description="Gamma-glutamylcyclotransferase AIG2-like" evidence="2">
    <location>
        <begin position="9"/>
        <end position="111"/>
    </location>
</feature>
<dbReference type="GO" id="GO:0003839">
    <property type="term" value="F:gamma-glutamylcyclotransferase activity"/>
    <property type="evidence" value="ECO:0007669"/>
    <property type="project" value="InterPro"/>
</dbReference>
<keyword evidence="1" id="KW-0456">Lyase</keyword>
<evidence type="ECO:0000256" key="1">
    <source>
        <dbReference type="ARBA" id="ARBA00023239"/>
    </source>
</evidence>